<dbReference type="InterPro" id="IPR050714">
    <property type="entry name" value="Cobalamin_biosynth_MTase"/>
</dbReference>
<dbReference type="PANTHER" id="PTHR43182:SF1">
    <property type="entry name" value="COBALT-PRECORRIN-7 C(5)-METHYLTRANSFERASE"/>
    <property type="match status" value="1"/>
</dbReference>
<keyword evidence="4" id="KW-0808">Transferase</keyword>
<dbReference type="Proteomes" id="UP000599074">
    <property type="component" value="Unassembled WGS sequence"/>
</dbReference>
<evidence type="ECO:0000259" key="6">
    <source>
        <dbReference type="Pfam" id="PF00590"/>
    </source>
</evidence>
<dbReference type="NCBIfam" id="TIGR02467">
    <property type="entry name" value="CbiE"/>
    <property type="match status" value="1"/>
</dbReference>
<dbReference type="InterPro" id="IPR012818">
    <property type="entry name" value="CbiE"/>
</dbReference>
<dbReference type="PIRSF" id="PIRSF036428">
    <property type="entry name" value="CobL"/>
    <property type="match status" value="1"/>
</dbReference>
<feature type="domain" description="Tetrapyrrole methylase" evidence="6">
    <location>
        <begin position="12"/>
        <end position="170"/>
    </location>
</feature>
<evidence type="ECO:0000256" key="2">
    <source>
        <dbReference type="ARBA" id="ARBA00022573"/>
    </source>
</evidence>
<reference evidence="7" key="1">
    <citation type="submission" date="2021-01" db="EMBL/GenBank/DDBJ databases">
        <title>Whole genome shotgun sequence of Planosporangium mesophilum NBRC 109066.</title>
        <authorList>
            <person name="Komaki H."/>
            <person name="Tamura T."/>
        </authorList>
    </citation>
    <scope>NUCLEOTIDE SEQUENCE</scope>
    <source>
        <strain evidence="7">NBRC 109066</strain>
    </source>
</reference>
<evidence type="ECO:0000256" key="1">
    <source>
        <dbReference type="ARBA" id="ARBA00004953"/>
    </source>
</evidence>
<comment type="pathway">
    <text evidence="1">Cofactor biosynthesis; adenosylcobalamin biosynthesis.</text>
</comment>
<dbReference type="Gene3D" id="3.40.1010.10">
    <property type="entry name" value="Cobalt-precorrin-4 Transmethylase, Domain 1"/>
    <property type="match status" value="1"/>
</dbReference>
<dbReference type="InterPro" id="IPR014776">
    <property type="entry name" value="4pyrrole_Mease_sub2"/>
</dbReference>
<gene>
    <name evidence="7" type="ORF">Pme01_10990</name>
</gene>
<sequence>MITVIGCDGGPLPPAAQALLAGATLVVGAARHLDTVKTDAERIVLGNVADAVARLSTSDGRAVVLASGDPGFFGIVATLRRAGLDPEVVPAPSSVAHAFARLGLPWDDAVVVSAHGRDLRRAVNVCRAHRKVAVLTAPGAGPVELAEALNGTPRRIVVASRLGTPDERITDPDGDWADPNVVLVLGPAVEPSPRWVAGPQPGPTAWALPEAAFAHRDSMITKAEVRALVLARLGPRLGDLVWDVGAGSGSVAVECARLGAAVIAVEHDADACERVRRNAEAFTVDVGVVHGSAPAALAGLPEPDAVFVGGGGAAVLVACLERHPARVVAAYAALERVGPALSALTDAGYRADGTQLQANRFAPLPGGVHRLEATNPVYVVWGERP</sequence>
<keyword evidence="5" id="KW-0949">S-adenosyl-L-methionine</keyword>
<name>A0A8J3WYS7_9ACTN</name>
<dbReference type="GO" id="GO:0032259">
    <property type="term" value="P:methylation"/>
    <property type="evidence" value="ECO:0007669"/>
    <property type="project" value="UniProtKB-KW"/>
</dbReference>
<dbReference type="GO" id="GO:0008276">
    <property type="term" value="F:protein methyltransferase activity"/>
    <property type="evidence" value="ECO:0007669"/>
    <property type="project" value="InterPro"/>
</dbReference>
<proteinExistence type="predicted"/>
<dbReference type="EMBL" id="BOON01000008">
    <property type="protein sequence ID" value="GII21502.1"/>
    <property type="molecule type" value="Genomic_DNA"/>
</dbReference>
<protein>
    <submittedName>
        <fullName evidence="7">Precorrin-6y C5,15-methyltransferase subunit CbiE</fullName>
    </submittedName>
</protein>
<keyword evidence="8" id="KW-1185">Reference proteome</keyword>
<dbReference type="SUPFAM" id="SSF53790">
    <property type="entry name" value="Tetrapyrrole methylase"/>
    <property type="match status" value="1"/>
</dbReference>
<dbReference type="AlphaFoldDB" id="A0A8J3WYS7"/>
<keyword evidence="3" id="KW-0489">Methyltransferase</keyword>
<dbReference type="InterPro" id="IPR014777">
    <property type="entry name" value="4pyrrole_Mease_sub1"/>
</dbReference>
<evidence type="ECO:0000256" key="3">
    <source>
        <dbReference type="ARBA" id="ARBA00022603"/>
    </source>
</evidence>
<dbReference type="Pfam" id="PF00590">
    <property type="entry name" value="TP_methylase"/>
    <property type="match status" value="1"/>
</dbReference>
<keyword evidence="2" id="KW-0169">Cobalamin biosynthesis</keyword>
<comment type="caution">
    <text evidence="7">The sequence shown here is derived from an EMBL/GenBank/DDBJ whole genome shotgun (WGS) entry which is preliminary data.</text>
</comment>
<dbReference type="InterPro" id="IPR029063">
    <property type="entry name" value="SAM-dependent_MTases_sf"/>
</dbReference>
<organism evidence="7 8">
    <name type="scientific">Planosporangium mesophilum</name>
    <dbReference type="NCBI Taxonomy" id="689768"/>
    <lineage>
        <taxon>Bacteria</taxon>
        <taxon>Bacillati</taxon>
        <taxon>Actinomycetota</taxon>
        <taxon>Actinomycetes</taxon>
        <taxon>Micromonosporales</taxon>
        <taxon>Micromonosporaceae</taxon>
        <taxon>Planosporangium</taxon>
    </lineage>
</organism>
<accession>A0A8J3WYS7</accession>
<dbReference type="InterPro" id="IPR000878">
    <property type="entry name" value="4pyrrol_Mease"/>
</dbReference>
<evidence type="ECO:0000256" key="5">
    <source>
        <dbReference type="ARBA" id="ARBA00022691"/>
    </source>
</evidence>
<dbReference type="InterPro" id="IPR006365">
    <property type="entry name" value="Cbl_synth_CobL"/>
</dbReference>
<dbReference type="InterPro" id="IPR035996">
    <property type="entry name" value="4pyrrol_Methylase_sf"/>
</dbReference>
<evidence type="ECO:0000313" key="7">
    <source>
        <dbReference type="EMBL" id="GII21502.1"/>
    </source>
</evidence>
<dbReference type="SUPFAM" id="SSF53335">
    <property type="entry name" value="S-adenosyl-L-methionine-dependent methyltransferases"/>
    <property type="match status" value="1"/>
</dbReference>
<dbReference type="Gene3D" id="3.40.50.150">
    <property type="entry name" value="Vaccinia Virus protein VP39"/>
    <property type="match status" value="1"/>
</dbReference>
<dbReference type="CDD" id="cd11644">
    <property type="entry name" value="Precorrin-6Y-MT"/>
    <property type="match status" value="1"/>
</dbReference>
<dbReference type="PANTHER" id="PTHR43182">
    <property type="entry name" value="COBALT-PRECORRIN-6B C(15)-METHYLTRANSFERASE (DECARBOXYLATING)"/>
    <property type="match status" value="1"/>
</dbReference>
<dbReference type="Gene3D" id="3.30.950.10">
    <property type="entry name" value="Methyltransferase, Cobalt-precorrin-4 Transmethylase, Domain 2"/>
    <property type="match status" value="1"/>
</dbReference>
<evidence type="ECO:0000256" key="4">
    <source>
        <dbReference type="ARBA" id="ARBA00022679"/>
    </source>
</evidence>
<dbReference type="UniPathway" id="UPA00148"/>
<evidence type="ECO:0000313" key="8">
    <source>
        <dbReference type="Proteomes" id="UP000599074"/>
    </source>
</evidence>
<dbReference type="InterPro" id="IPR014008">
    <property type="entry name" value="Cbl_synth_MTase_CbiT"/>
</dbReference>
<dbReference type="NCBIfam" id="TIGR02469">
    <property type="entry name" value="CbiT"/>
    <property type="match status" value="1"/>
</dbReference>
<dbReference type="GO" id="GO:0009236">
    <property type="term" value="P:cobalamin biosynthetic process"/>
    <property type="evidence" value="ECO:0007669"/>
    <property type="project" value="UniProtKB-UniPathway"/>
</dbReference>